<dbReference type="NCBIfam" id="NF033516">
    <property type="entry name" value="transpos_IS3"/>
    <property type="match status" value="1"/>
</dbReference>
<dbReference type="InterPro" id="IPR050900">
    <property type="entry name" value="Transposase_IS3/IS150/IS904"/>
</dbReference>
<dbReference type="AlphaFoldDB" id="A0A2H1K587"/>
<dbReference type="Proteomes" id="UP000234525">
    <property type="component" value="Unassembled WGS sequence"/>
</dbReference>
<gene>
    <name evidence="3" type="ORF">BAUR9175_03145</name>
</gene>
<dbReference type="PANTHER" id="PTHR46889:SF5">
    <property type="entry name" value="INTEGRASE PROTEIN"/>
    <property type="match status" value="1"/>
</dbReference>
<dbReference type="Pfam" id="PF00665">
    <property type="entry name" value="rve"/>
    <property type="match status" value="1"/>
</dbReference>
<dbReference type="InterPro" id="IPR036397">
    <property type="entry name" value="RNaseH_sf"/>
</dbReference>
<reference evidence="3" key="1">
    <citation type="submission" date="2017-03" db="EMBL/GenBank/DDBJ databases">
        <authorList>
            <person name="Monnet C."/>
        </authorList>
    </citation>
    <scope>NUCLEOTIDE SEQUENCE [LARGE SCALE GENOMIC DNA]</scope>
    <source>
        <strain evidence="3">ATCC 9175</strain>
    </source>
</reference>
<dbReference type="RefSeq" id="WP_101584410.1">
    <property type="nucleotide sequence ID" value="NZ_BJME01000027.1"/>
</dbReference>
<dbReference type="InterPro" id="IPR001584">
    <property type="entry name" value="Integrase_cat-core"/>
</dbReference>
<dbReference type="GO" id="GO:0015074">
    <property type="term" value="P:DNA integration"/>
    <property type="evidence" value="ECO:0007669"/>
    <property type="project" value="InterPro"/>
</dbReference>
<evidence type="ECO:0000259" key="2">
    <source>
        <dbReference type="PROSITE" id="PS50994"/>
    </source>
</evidence>
<feature type="compositionally biased region" description="Basic residues" evidence="1">
    <location>
        <begin position="115"/>
        <end position="127"/>
    </location>
</feature>
<evidence type="ECO:0000313" key="4">
    <source>
        <dbReference type="Proteomes" id="UP000234525"/>
    </source>
</evidence>
<dbReference type="InterPro" id="IPR012337">
    <property type="entry name" value="RNaseH-like_sf"/>
</dbReference>
<keyword evidence="4" id="KW-1185">Reference proteome</keyword>
<proteinExistence type="predicted"/>
<comment type="caution">
    <text evidence="3">The sequence shown here is derived from an EMBL/GenBank/DDBJ whole genome shotgun (WGS) entry which is preliminary data.</text>
</comment>
<evidence type="ECO:0000313" key="3">
    <source>
        <dbReference type="EMBL" id="SMX94967.1"/>
    </source>
</evidence>
<accession>A0A2H1K587</accession>
<dbReference type="Gene3D" id="3.30.420.10">
    <property type="entry name" value="Ribonuclease H-like superfamily/Ribonuclease H"/>
    <property type="match status" value="1"/>
</dbReference>
<organism evidence="3 4">
    <name type="scientific">Brevibacterium aurantiacum</name>
    <dbReference type="NCBI Taxonomy" id="273384"/>
    <lineage>
        <taxon>Bacteria</taxon>
        <taxon>Bacillati</taxon>
        <taxon>Actinomycetota</taxon>
        <taxon>Actinomycetes</taxon>
        <taxon>Micrococcales</taxon>
        <taxon>Brevibacteriaceae</taxon>
        <taxon>Brevibacterium</taxon>
    </lineage>
</organism>
<dbReference type="SUPFAM" id="SSF53098">
    <property type="entry name" value="Ribonuclease H-like"/>
    <property type="match status" value="1"/>
</dbReference>
<protein>
    <submittedName>
        <fullName evidence="3">Transposase InsO and inactivated derivatives</fullName>
    </submittedName>
</protein>
<feature type="domain" description="Integrase catalytic" evidence="2">
    <location>
        <begin position="130"/>
        <end position="292"/>
    </location>
</feature>
<dbReference type="EMBL" id="FXZB01000025">
    <property type="protein sequence ID" value="SMX94967.1"/>
    <property type="molecule type" value="Genomic_DNA"/>
</dbReference>
<dbReference type="InterPro" id="IPR048020">
    <property type="entry name" value="Transpos_IS3"/>
</dbReference>
<name>A0A2H1K587_BREAU</name>
<dbReference type="GO" id="GO:0003676">
    <property type="term" value="F:nucleic acid binding"/>
    <property type="evidence" value="ECO:0007669"/>
    <property type="project" value="InterPro"/>
</dbReference>
<evidence type="ECO:0000256" key="1">
    <source>
        <dbReference type="SAM" id="MobiDB-lite"/>
    </source>
</evidence>
<feature type="region of interest" description="Disordered" evidence="1">
    <location>
        <begin position="105"/>
        <end position="129"/>
    </location>
</feature>
<dbReference type="PROSITE" id="PS50994">
    <property type="entry name" value="INTEGRASE"/>
    <property type="match status" value="1"/>
</dbReference>
<sequence>MKAIGYRFIGDLVGAGWSIKAACELMGVHRTSWYRHQNPSAPAGVHVPQKERDYPSRITTAEADAFMALLNSEDYENLSVTQAYWRMLDAGQVPFSASTAHRVVAAHGQNGDRRAQRRRGQPKRPKPVHAACAPNQLWSWDITMLRGPGRVIYRLYAIVDVFSRKIVGHRVETSEIPIYARAMIDQAVAANQQHPDVLHADNGGPMRAATTVQFAQSLGIKLSFSRPRVSNDNPFSESTFKTIKYHLGFPDRFESIDHARDYMAAFIADYNANHRHSGLKYYTPNDVHHGRTDLVRARRQATLEARHCAHPERFHNYPVVAGPPTHAGINSPENTELSQTA</sequence>
<dbReference type="PANTHER" id="PTHR46889">
    <property type="entry name" value="TRANSPOSASE INSF FOR INSERTION SEQUENCE IS3B-RELATED"/>
    <property type="match status" value="1"/>
</dbReference>